<dbReference type="Gene3D" id="3.90.226.10">
    <property type="entry name" value="2-enoyl-CoA Hydratase, Chain A, domain 1"/>
    <property type="match status" value="1"/>
</dbReference>
<keyword evidence="3" id="KW-1185">Reference proteome</keyword>
<dbReference type="Pfam" id="PF00574">
    <property type="entry name" value="CLP_protease"/>
    <property type="match status" value="1"/>
</dbReference>
<feature type="compositionally biased region" description="Basic and acidic residues" evidence="1">
    <location>
        <begin position="249"/>
        <end position="267"/>
    </location>
</feature>
<reference evidence="2 3" key="1">
    <citation type="submission" date="2021-03" db="EMBL/GenBank/DDBJ databases">
        <title>Caproiciproducens sp. nov. isolated from feces of cow.</title>
        <authorList>
            <person name="Choi J.-Y."/>
        </authorList>
    </citation>
    <scope>NUCLEOTIDE SEQUENCE [LARGE SCALE GENOMIC DNA]</scope>
    <source>
        <strain evidence="2 3">AGMB10547</strain>
    </source>
</reference>
<dbReference type="EMBL" id="JAGFNZ010000005">
    <property type="protein sequence ID" value="MBW7573525.1"/>
    <property type="molecule type" value="Genomic_DNA"/>
</dbReference>
<proteinExistence type="predicted"/>
<evidence type="ECO:0000313" key="2">
    <source>
        <dbReference type="EMBL" id="MBW7573525.1"/>
    </source>
</evidence>
<accession>A0ABS7DQF1</accession>
<sequence length="277" mass="30393">MSHKNLEDQKEDQKDYIKRGNDEEKTEKTEKQTDQIIDTGSVITGNGKHLIHCLTIIGQIEGHYILPSQNKTTKYEHVIPQLVAIEEEPTIDGLLIILNTVGGDVEAGLALAELVAGMKKPTVSLVLGGGHSIGVPLAVAAKHSFIAPSATMTIHPVRMNGMLLGVPQTLEYFQRMQERITRFVTQNSHISPERFYELSMNTQELVMDVGTVLDGNDAVTEGLIDSLGSLSDAIDCLYNMIDQNKAQQKKAETKTTRTGTKKPEARTGRTAAKSRNT</sequence>
<name>A0ABS7DQF1_9FIRM</name>
<dbReference type="GO" id="GO:0008233">
    <property type="term" value="F:peptidase activity"/>
    <property type="evidence" value="ECO:0007669"/>
    <property type="project" value="UniProtKB-KW"/>
</dbReference>
<dbReference type="RefSeq" id="WP_219965936.1">
    <property type="nucleotide sequence ID" value="NZ_JAGFNZ010000005.1"/>
</dbReference>
<dbReference type="Proteomes" id="UP000719942">
    <property type="component" value="Unassembled WGS sequence"/>
</dbReference>
<dbReference type="InterPro" id="IPR023562">
    <property type="entry name" value="ClpP/TepA"/>
</dbReference>
<feature type="region of interest" description="Disordered" evidence="1">
    <location>
        <begin position="1"/>
        <end position="33"/>
    </location>
</feature>
<comment type="caution">
    <text evidence="2">The sequence shown here is derived from an EMBL/GenBank/DDBJ whole genome shotgun (WGS) entry which is preliminary data.</text>
</comment>
<keyword evidence="2" id="KW-0378">Hydrolase</keyword>
<dbReference type="InterPro" id="IPR029045">
    <property type="entry name" value="ClpP/crotonase-like_dom_sf"/>
</dbReference>
<dbReference type="GO" id="GO:0006508">
    <property type="term" value="P:proteolysis"/>
    <property type="evidence" value="ECO:0007669"/>
    <property type="project" value="UniProtKB-KW"/>
</dbReference>
<organism evidence="2 3">
    <name type="scientific">Caproiciproducens faecalis</name>
    <dbReference type="NCBI Taxonomy" id="2820301"/>
    <lineage>
        <taxon>Bacteria</taxon>
        <taxon>Bacillati</taxon>
        <taxon>Bacillota</taxon>
        <taxon>Clostridia</taxon>
        <taxon>Eubacteriales</taxon>
        <taxon>Acutalibacteraceae</taxon>
        <taxon>Caproiciproducens</taxon>
    </lineage>
</organism>
<evidence type="ECO:0000313" key="3">
    <source>
        <dbReference type="Proteomes" id="UP000719942"/>
    </source>
</evidence>
<gene>
    <name evidence="2" type="ORF">J5W02_11970</name>
</gene>
<evidence type="ECO:0000256" key="1">
    <source>
        <dbReference type="SAM" id="MobiDB-lite"/>
    </source>
</evidence>
<dbReference type="SUPFAM" id="SSF52096">
    <property type="entry name" value="ClpP/crotonase"/>
    <property type="match status" value="1"/>
</dbReference>
<feature type="region of interest" description="Disordered" evidence="1">
    <location>
        <begin position="245"/>
        <end position="277"/>
    </location>
</feature>
<keyword evidence="2" id="KW-0645">Protease</keyword>
<protein>
    <submittedName>
        <fullName evidence="2">ATP-dependent Clp protease proteolytic subunit</fullName>
    </submittedName>
</protein>